<dbReference type="PANTHER" id="PTHR43335">
    <property type="entry name" value="ABC TRANSPORTER, ATP-BINDING PROTEIN"/>
    <property type="match status" value="1"/>
</dbReference>
<dbReference type="RefSeq" id="WP_163607786.1">
    <property type="nucleotide sequence ID" value="NZ_JAABOO010000003.1"/>
</dbReference>
<dbReference type="InterPro" id="IPR003593">
    <property type="entry name" value="AAA+_ATPase"/>
</dbReference>
<reference evidence="6 7" key="1">
    <citation type="submission" date="2020-01" db="EMBL/GenBank/DDBJ databases">
        <title>Leptobacterium flavescens.</title>
        <authorList>
            <person name="Wang G."/>
        </authorList>
    </citation>
    <scope>NUCLEOTIDE SEQUENCE [LARGE SCALE GENOMIC DNA]</scope>
    <source>
        <strain evidence="6 7">KCTC 22160</strain>
    </source>
</reference>
<comment type="similarity">
    <text evidence="1">Belongs to the ABC transporter superfamily.</text>
</comment>
<evidence type="ECO:0000256" key="3">
    <source>
        <dbReference type="ARBA" id="ARBA00022741"/>
    </source>
</evidence>
<name>A0A6P0UR58_9FLAO</name>
<evidence type="ECO:0000256" key="1">
    <source>
        <dbReference type="ARBA" id="ARBA00005417"/>
    </source>
</evidence>
<evidence type="ECO:0000313" key="7">
    <source>
        <dbReference type="Proteomes" id="UP000468581"/>
    </source>
</evidence>
<evidence type="ECO:0000259" key="5">
    <source>
        <dbReference type="PROSITE" id="PS50893"/>
    </source>
</evidence>
<dbReference type="PANTHER" id="PTHR43335:SF2">
    <property type="entry name" value="ABC TRANSPORTER, ATP-BINDING PROTEIN"/>
    <property type="match status" value="1"/>
</dbReference>
<comment type="caution">
    <text evidence="6">The sequence shown here is derived from an EMBL/GenBank/DDBJ whole genome shotgun (WGS) entry which is preliminary data.</text>
</comment>
<keyword evidence="4 6" id="KW-0067">ATP-binding</keyword>
<dbReference type="InterPro" id="IPR027417">
    <property type="entry name" value="P-loop_NTPase"/>
</dbReference>
<keyword evidence="7" id="KW-1185">Reference proteome</keyword>
<keyword evidence="2" id="KW-0813">Transport</keyword>
<evidence type="ECO:0000256" key="4">
    <source>
        <dbReference type="ARBA" id="ARBA00022840"/>
    </source>
</evidence>
<accession>A0A6P0UR58</accession>
<gene>
    <name evidence="6" type="ORF">GWK08_13675</name>
</gene>
<dbReference type="GO" id="GO:0005524">
    <property type="term" value="F:ATP binding"/>
    <property type="evidence" value="ECO:0007669"/>
    <property type="project" value="UniProtKB-KW"/>
</dbReference>
<dbReference type="EMBL" id="JAABOO010000003">
    <property type="protein sequence ID" value="NER14498.1"/>
    <property type="molecule type" value="Genomic_DNA"/>
</dbReference>
<dbReference type="CDD" id="cd03264">
    <property type="entry name" value="ABC_drug_resistance_like"/>
    <property type="match status" value="1"/>
</dbReference>
<keyword evidence="3" id="KW-0547">Nucleotide-binding</keyword>
<evidence type="ECO:0000256" key="2">
    <source>
        <dbReference type="ARBA" id="ARBA00022448"/>
    </source>
</evidence>
<dbReference type="InterPro" id="IPR017871">
    <property type="entry name" value="ABC_transporter-like_CS"/>
</dbReference>
<protein>
    <submittedName>
        <fullName evidence="6">ATP-binding cassette domain-containing protein</fullName>
    </submittedName>
</protein>
<dbReference type="GO" id="GO:0016887">
    <property type="term" value="F:ATP hydrolysis activity"/>
    <property type="evidence" value="ECO:0007669"/>
    <property type="project" value="InterPro"/>
</dbReference>
<dbReference type="Pfam" id="PF00005">
    <property type="entry name" value="ABC_tran"/>
    <property type="match status" value="1"/>
</dbReference>
<dbReference type="InterPro" id="IPR003439">
    <property type="entry name" value="ABC_transporter-like_ATP-bd"/>
</dbReference>
<evidence type="ECO:0000313" key="6">
    <source>
        <dbReference type="EMBL" id="NER14498.1"/>
    </source>
</evidence>
<proteinExistence type="inferred from homology"/>
<dbReference type="Proteomes" id="UP000468581">
    <property type="component" value="Unassembled WGS sequence"/>
</dbReference>
<feature type="domain" description="ABC transporter" evidence="5">
    <location>
        <begin position="4"/>
        <end position="234"/>
    </location>
</feature>
<dbReference type="SMART" id="SM00382">
    <property type="entry name" value="AAA"/>
    <property type="match status" value="1"/>
</dbReference>
<dbReference type="AlphaFoldDB" id="A0A6P0UR58"/>
<dbReference type="SUPFAM" id="SSF52540">
    <property type="entry name" value="P-loop containing nucleoside triphosphate hydrolases"/>
    <property type="match status" value="1"/>
</dbReference>
<dbReference type="PROSITE" id="PS50893">
    <property type="entry name" value="ABC_TRANSPORTER_2"/>
    <property type="match status" value="1"/>
</dbReference>
<organism evidence="6 7">
    <name type="scientific">Leptobacterium flavescens</name>
    <dbReference type="NCBI Taxonomy" id="472055"/>
    <lineage>
        <taxon>Bacteria</taxon>
        <taxon>Pseudomonadati</taxon>
        <taxon>Bacteroidota</taxon>
        <taxon>Flavobacteriia</taxon>
        <taxon>Flavobacteriales</taxon>
        <taxon>Flavobacteriaceae</taxon>
        <taxon>Leptobacterium</taxon>
    </lineage>
</organism>
<dbReference type="Gene3D" id="3.40.50.300">
    <property type="entry name" value="P-loop containing nucleotide triphosphate hydrolases"/>
    <property type="match status" value="1"/>
</dbReference>
<dbReference type="PROSITE" id="PS00211">
    <property type="entry name" value="ABC_TRANSPORTER_1"/>
    <property type="match status" value="1"/>
</dbReference>
<sequence length="292" mass="32558">MNTLEIRNLSKTYPNGIKALNNISLRIDNGMFGLLGPNGAGKSSLMRTIAGLQEPSEGALLFNDQDIIKDPQQIRNVLGYLPQEFNVYPKIAAYDLLNHIAILKGILDKKERKEQVIALLHQTNLYQYRKKAVHTFSGGMRQRFGIAQALLGNPKLIIVDEPTAGLDPEERNRFLNLLSEIGENIIVILSTHIVEDVRDLCTQMAILGEGHIISKGVPSELVDDLKGKIWHKVIAKEDLPAYRNAFKLISTRLFSGKTQIHVLAEEKPEAGFDLVAPGLEDVYFTKLLKNPS</sequence>